<organism evidence="1 2">
    <name type="scientific">Luteolibacter flavescens</name>
    <dbReference type="NCBI Taxonomy" id="1859460"/>
    <lineage>
        <taxon>Bacteria</taxon>
        <taxon>Pseudomonadati</taxon>
        <taxon>Verrucomicrobiota</taxon>
        <taxon>Verrucomicrobiia</taxon>
        <taxon>Verrucomicrobiales</taxon>
        <taxon>Verrucomicrobiaceae</taxon>
        <taxon>Luteolibacter</taxon>
    </lineage>
</organism>
<accession>A0ABT3FU77</accession>
<comment type="caution">
    <text evidence="1">The sequence shown here is derived from an EMBL/GenBank/DDBJ whole genome shotgun (WGS) entry which is preliminary data.</text>
</comment>
<dbReference type="EMBL" id="JAPDDS010000015">
    <property type="protein sequence ID" value="MCW1887141.1"/>
    <property type="molecule type" value="Genomic_DNA"/>
</dbReference>
<evidence type="ECO:0008006" key="3">
    <source>
        <dbReference type="Google" id="ProtNLM"/>
    </source>
</evidence>
<proteinExistence type="predicted"/>
<evidence type="ECO:0000313" key="1">
    <source>
        <dbReference type="EMBL" id="MCW1887141.1"/>
    </source>
</evidence>
<reference evidence="1 2" key="1">
    <citation type="submission" date="2022-10" db="EMBL/GenBank/DDBJ databases">
        <title>Luteolibacter flavescens strain MCCC 1K03193, whole genome shotgun sequencing project.</title>
        <authorList>
            <person name="Zhao G."/>
            <person name="Shen L."/>
        </authorList>
    </citation>
    <scope>NUCLEOTIDE SEQUENCE [LARGE SCALE GENOMIC DNA]</scope>
    <source>
        <strain evidence="1 2">MCCC 1K03193</strain>
    </source>
</reference>
<dbReference type="Proteomes" id="UP001207930">
    <property type="component" value="Unassembled WGS sequence"/>
</dbReference>
<keyword evidence="2" id="KW-1185">Reference proteome</keyword>
<sequence>MMWGVGGLLALLGTGLLPPLFLKSKKAPHRTEAVSNMRQVHIALLGFEADYGRFPDASTIADVRSRTHTTLSLGTTSSNDYFRQLLATGDAKTERIFWADVPATPRKPNETLGADALKKGECSFSYIAGLSSSSDSATPLAATPMIPGTDHFDPDPFFDKAIILRIDGSVKLETIRTDNHKVAVAGRKTLFEPSYAIWNGKAPDIKWPE</sequence>
<name>A0ABT3FU77_9BACT</name>
<protein>
    <recommendedName>
        <fullName evidence="3">DUF1559 domain-containing protein</fullName>
    </recommendedName>
</protein>
<gene>
    <name evidence="1" type="ORF">OKA04_20550</name>
</gene>
<evidence type="ECO:0000313" key="2">
    <source>
        <dbReference type="Proteomes" id="UP001207930"/>
    </source>
</evidence>